<feature type="transmembrane region" description="Helical" evidence="1">
    <location>
        <begin position="12"/>
        <end position="34"/>
    </location>
</feature>
<proteinExistence type="predicted"/>
<protein>
    <submittedName>
        <fullName evidence="2">Uncharacterized protein</fullName>
    </submittedName>
</protein>
<evidence type="ECO:0000313" key="2">
    <source>
        <dbReference type="EMBL" id="MDQ0199467.1"/>
    </source>
</evidence>
<keyword evidence="1" id="KW-1133">Transmembrane helix</keyword>
<comment type="caution">
    <text evidence="2">The sequence shown here is derived from an EMBL/GenBank/DDBJ whole genome shotgun (WGS) entry which is preliminary data.</text>
</comment>
<dbReference type="EMBL" id="JAUSTW010000004">
    <property type="protein sequence ID" value="MDQ0199467.1"/>
    <property type="molecule type" value="Genomic_DNA"/>
</dbReference>
<sequence length="48" mass="5484">MHFSYYVIKMEPFYIIFSLLTGGFFALPMAAYSLKQGSILIENGENCK</sequence>
<keyword evidence="3" id="KW-1185">Reference proteome</keyword>
<name>A0ABT9XX62_9BACI</name>
<reference evidence="2 3" key="1">
    <citation type="submission" date="2023-07" db="EMBL/GenBank/DDBJ databases">
        <title>Genomic Encyclopedia of Type Strains, Phase IV (KMG-IV): sequencing the most valuable type-strain genomes for metagenomic binning, comparative biology and taxonomic classification.</title>
        <authorList>
            <person name="Goeker M."/>
        </authorList>
    </citation>
    <scope>NUCLEOTIDE SEQUENCE [LARGE SCALE GENOMIC DNA]</scope>
    <source>
        <strain evidence="2 3">DSM 27594</strain>
    </source>
</reference>
<keyword evidence="1" id="KW-0812">Transmembrane</keyword>
<dbReference type="Proteomes" id="UP001224122">
    <property type="component" value="Unassembled WGS sequence"/>
</dbReference>
<organism evidence="2 3">
    <name type="scientific">Neobacillus ginsengisoli</name>
    <dbReference type="NCBI Taxonomy" id="904295"/>
    <lineage>
        <taxon>Bacteria</taxon>
        <taxon>Bacillati</taxon>
        <taxon>Bacillota</taxon>
        <taxon>Bacilli</taxon>
        <taxon>Bacillales</taxon>
        <taxon>Bacillaceae</taxon>
        <taxon>Neobacillus</taxon>
    </lineage>
</organism>
<evidence type="ECO:0000256" key="1">
    <source>
        <dbReference type="SAM" id="Phobius"/>
    </source>
</evidence>
<gene>
    <name evidence="2" type="ORF">J2S10_002649</name>
</gene>
<evidence type="ECO:0000313" key="3">
    <source>
        <dbReference type="Proteomes" id="UP001224122"/>
    </source>
</evidence>
<keyword evidence="1" id="KW-0472">Membrane</keyword>
<accession>A0ABT9XX62</accession>